<sequence>MTVERQTNDQVPRSPIGSPDDQDKTTFVCLNGNCKFLRMPFGLRNASTTKKNRTLPPPSPKKPLKRCSPSFKHVRNFRYTYVPNFADISSPMSNLTKKEVQWVLIFRNIDGSSFDGVGETLPLSRPIAVQGNLLHPRFLEIRNEFGCVPPHLYWCRRHCGKRFSVLLHTRVIVLILQFCLLFRKNSASAMAVKGCLACIKYVVLLINFIFWLAGVALLSLSIWMYVDTAKFLVSDHHDKFFVSIYILMAAGSLMTLVGFLGCCGAMQESSCMLGTFSTFVILIFAAEIAGAVYGYSHKDEVKTALTKTVTNMVKNEYSVQDAVTLAVDAMQKKMGCCGANGISDWENSSFNNKNKEAGLLSSFISYKVPTSCCAIDDKRMCEEAANIAAANTFSSTLYSEGCLSKITDKIEKHLFTIIVAGISIAVIQIFGFVFSLVLCCAVSGRDY</sequence>
<feature type="transmembrane region" description="Helical" evidence="6">
    <location>
        <begin position="244"/>
        <end position="266"/>
    </location>
</feature>
<dbReference type="InterPro" id="IPR008952">
    <property type="entry name" value="Tetraspanin_EC2_sf"/>
</dbReference>
<dbReference type="SUPFAM" id="SSF48652">
    <property type="entry name" value="Tetraspanin"/>
    <property type="match status" value="1"/>
</dbReference>
<dbReference type="GO" id="GO:0071897">
    <property type="term" value="P:DNA biosynthetic process"/>
    <property type="evidence" value="ECO:0007669"/>
    <property type="project" value="UniProtKB-ARBA"/>
</dbReference>
<dbReference type="AlphaFoldDB" id="A0AAV4P3L1"/>
<dbReference type="InterPro" id="IPR018499">
    <property type="entry name" value="Tetraspanin/Peripherin"/>
</dbReference>
<organism evidence="7 8">
    <name type="scientific">Caerostris darwini</name>
    <dbReference type="NCBI Taxonomy" id="1538125"/>
    <lineage>
        <taxon>Eukaryota</taxon>
        <taxon>Metazoa</taxon>
        <taxon>Ecdysozoa</taxon>
        <taxon>Arthropoda</taxon>
        <taxon>Chelicerata</taxon>
        <taxon>Arachnida</taxon>
        <taxon>Araneae</taxon>
        <taxon>Araneomorphae</taxon>
        <taxon>Entelegynae</taxon>
        <taxon>Araneoidea</taxon>
        <taxon>Araneidae</taxon>
        <taxon>Caerostris</taxon>
    </lineage>
</organism>
<accession>A0AAV4P3L1</accession>
<evidence type="ECO:0000313" key="7">
    <source>
        <dbReference type="EMBL" id="GIX91765.1"/>
    </source>
</evidence>
<evidence type="ECO:0000256" key="4">
    <source>
        <dbReference type="ARBA" id="ARBA00023136"/>
    </source>
</evidence>
<evidence type="ECO:0000256" key="2">
    <source>
        <dbReference type="ARBA" id="ARBA00022692"/>
    </source>
</evidence>
<name>A0AAV4P3L1_9ARAC</name>
<reference evidence="7 8" key="1">
    <citation type="submission" date="2021-06" db="EMBL/GenBank/DDBJ databases">
        <title>Caerostris darwini draft genome.</title>
        <authorList>
            <person name="Kono N."/>
            <person name="Arakawa K."/>
        </authorList>
    </citation>
    <scope>NUCLEOTIDE SEQUENCE [LARGE SCALE GENOMIC DNA]</scope>
</reference>
<feature type="region of interest" description="Disordered" evidence="5">
    <location>
        <begin position="1"/>
        <end position="24"/>
    </location>
</feature>
<keyword evidence="3 6" id="KW-1133">Transmembrane helix</keyword>
<comment type="caution">
    <text evidence="7">The sequence shown here is derived from an EMBL/GenBank/DDBJ whole genome shotgun (WGS) entry which is preliminary data.</text>
</comment>
<dbReference type="SUPFAM" id="SSF56672">
    <property type="entry name" value="DNA/RNA polymerases"/>
    <property type="match status" value="1"/>
</dbReference>
<dbReference type="Pfam" id="PF00335">
    <property type="entry name" value="Tetraspanin"/>
    <property type="match status" value="1"/>
</dbReference>
<comment type="subcellular location">
    <subcellularLocation>
        <location evidence="1">Membrane</location>
        <topology evidence="1">Multi-pass membrane protein</topology>
    </subcellularLocation>
</comment>
<gene>
    <name evidence="7" type="primary">Cd9</name>
    <name evidence="7" type="ORF">CDAR_5061</name>
</gene>
<keyword evidence="8" id="KW-1185">Reference proteome</keyword>
<feature type="transmembrane region" description="Helical" evidence="6">
    <location>
        <begin position="273"/>
        <end position="295"/>
    </location>
</feature>
<dbReference type="InterPro" id="IPR043502">
    <property type="entry name" value="DNA/RNA_pol_sf"/>
</dbReference>
<dbReference type="Proteomes" id="UP001054837">
    <property type="component" value="Unassembled WGS sequence"/>
</dbReference>
<dbReference type="Gene3D" id="1.10.1450.10">
    <property type="entry name" value="Tetraspanin"/>
    <property type="match status" value="1"/>
</dbReference>
<dbReference type="EMBL" id="BPLQ01002337">
    <property type="protein sequence ID" value="GIX91765.1"/>
    <property type="molecule type" value="Genomic_DNA"/>
</dbReference>
<evidence type="ECO:0000256" key="1">
    <source>
        <dbReference type="ARBA" id="ARBA00004141"/>
    </source>
</evidence>
<feature type="transmembrane region" description="Helical" evidence="6">
    <location>
        <begin position="414"/>
        <end position="442"/>
    </location>
</feature>
<dbReference type="GO" id="GO:0005886">
    <property type="term" value="C:plasma membrane"/>
    <property type="evidence" value="ECO:0007669"/>
    <property type="project" value="TreeGrafter"/>
</dbReference>
<evidence type="ECO:0000256" key="3">
    <source>
        <dbReference type="ARBA" id="ARBA00022989"/>
    </source>
</evidence>
<feature type="region of interest" description="Disordered" evidence="5">
    <location>
        <begin position="47"/>
        <end position="66"/>
    </location>
</feature>
<dbReference type="PRINTS" id="PR00259">
    <property type="entry name" value="TMFOUR"/>
</dbReference>
<feature type="transmembrane region" description="Helical" evidence="6">
    <location>
        <begin position="202"/>
        <end position="224"/>
    </location>
</feature>
<keyword evidence="2 6" id="KW-0812">Transmembrane</keyword>
<evidence type="ECO:0000256" key="6">
    <source>
        <dbReference type="SAM" id="Phobius"/>
    </source>
</evidence>
<feature type="compositionally biased region" description="Polar residues" evidence="5">
    <location>
        <begin position="1"/>
        <end position="11"/>
    </location>
</feature>
<evidence type="ECO:0000256" key="5">
    <source>
        <dbReference type="SAM" id="MobiDB-lite"/>
    </source>
</evidence>
<dbReference type="PANTHER" id="PTHR19282">
    <property type="entry name" value="TETRASPANIN"/>
    <property type="match status" value="1"/>
</dbReference>
<feature type="transmembrane region" description="Helical" evidence="6">
    <location>
        <begin position="163"/>
        <end position="182"/>
    </location>
</feature>
<dbReference type="PANTHER" id="PTHR19282:SF551">
    <property type="entry name" value="RE08073P-RELATED"/>
    <property type="match status" value="1"/>
</dbReference>
<protein>
    <submittedName>
        <fullName evidence="7">CD9 antigen</fullName>
    </submittedName>
</protein>
<evidence type="ECO:0000313" key="8">
    <source>
        <dbReference type="Proteomes" id="UP001054837"/>
    </source>
</evidence>
<proteinExistence type="predicted"/>
<keyword evidence="4 6" id="KW-0472">Membrane</keyword>